<evidence type="ECO:0000313" key="2">
    <source>
        <dbReference type="EMBL" id="CAL2074712.1"/>
    </source>
</evidence>
<name>A0ABM9NQ53_9FLAO</name>
<evidence type="ECO:0000313" key="3">
    <source>
        <dbReference type="Proteomes" id="UP001497416"/>
    </source>
</evidence>
<reference evidence="2 3" key="1">
    <citation type="submission" date="2024-05" db="EMBL/GenBank/DDBJ databases">
        <authorList>
            <person name="Duchaud E."/>
        </authorList>
    </citation>
    <scope>NUCLEOTIDE SEQUENCE [LARGE SCALE GENOMIC DNA]</scope>
    <source>
        <strain evidence="2">Ena-SAMPLE-TAB-13-05-2024-13:56:06:370-140302</strain>
    </source>
</reference>
<keyword evidence="1" id="KW-1133">Transmembrane helix</keyword>
<evidence type="ECO:0000256" key="1">
    <source>
        <dbReference type="SAM" id="Phobius"/>
    </source>
</evidence>
<feature type="transmembrane region" description="Helical" evidence="1">
    <location>
        <begin position="50"/>
        <end position="71"/>
    </location>
</feature>
<comment type="caution">
    <text evidence="2">The sequence shown here is derived from an EMBL/GenBank/DDBJ whole genome shotgun (WGS) entry which is preliminary data.</text>
</comment>
<proteinExistence type="predicted"/>
<sequence>MKKSTKTSTILIGITVFLGIIMQIDLYIGFMKATGKTKALYGLKHLLHSILPFAISSFILALIFALFSVFLKEKLKNLIAPVILMIIGYLVLKLPFWLWFS</sequence>
<dbReference type="RefSeq" id="WP_348709543.1">
    <property type="nucleotide sequence ID" value="NZ_CAXIXY010000003.1"/>
</dbReference>
<feature type="transmembrane region" description="Helical" evidence="1">
    <location>
        <begin position="9"/>
        <end position="30"/>
    </location>
</feature>
<organism evidence="2 3">
    <name type="scientific">Tenacibaculum platacis</name>
    <dbReference type="NCBI Taxonomy" id="3137852"/>
    <lineage>
        <taxon>Bacteria</taxon>
        <taxon>Pseudomonadati</taxon>
        <taxon>Bacteroidota</taxon>
        <taxon>Flavobacteriia</taxon>
        <taxon>Flavobacteriales</taxon>
        <taxon>Flavobacteriaceae</taxon>
        <taxon>Tenacibaculum</taxon>
    </lineage>
</organism>
<keyword evidence="1" id="KW-0812">Transmembrane</keyword>
<accession>A0ABM9NQ53</accession>
<protein>
    <submittedName>
        <fullName evidence="2">Uncharacterized protein</fullName>
    </submittedName>
</protein>
<gene>
    <name evidence="2" type="ORF">T190607A01A_10058</name>
</gene>
<dbReference type="Proteomes" id="UP001497416">
    <property type="component" value="Unassembled WGS sequence"/>
</dbReference>
<keyword evidence="1" id="KW-0472">Membrane</keyword>
<keyword evidence="3" id="KW-1185">Reference proteome</keyword>
<dbReference type="EMBL" id="CAXIXY010000003">
    <property type="protein sequence ID" value="CAL2074712.1"/>
    <property type="molecule type" value="Genomic_DNA"/>
</dbReference>
<feature type="transmembrane region" description="Helical" evidence="1">
    <location>
        <begin position="78"/>
        <end position="100"/>
    </location>
</feature>